<dbReference type="RefSeq" id="WP_270041202.1">
    <property type="nucleotide sequence ID" value="NZ_JAPDOD010000015.1"/>
</dbReference>
<proteinExistence type="predicted"/>
<dbReference type="Proteomes" id="UP001149140">
    <property type="component" value="Unassembled WGS sequence"/>
</dbReference>
<evidence type="ECO:0000313" key="1">
    <source>
        <dbReference type="EMBL" id="MDA0161967.1"/>
    </source>
</evidence>
<dbReference type="EMBL" id="JAPDOD010000015">
    <property type="protein sequence ID" value="MDA0161967.1"/>
    <property type="molecule type" value="Genomic_DNA"/>
</dbReference>
<sequence>MNSHLHAQLHAHGILVVGDVDLPAPEAHARLRDALRRRYPAGLGSYVFWRRAEPGELHVSDASVAALVSAAR</sequence>
<comment type="caution">
    <text evidence="1">The sequence shown here is derived from an EMBL/GenBank/DDBJ whole genome shotgun (WGS) entry which is preliminary data.</text>
</comment>
<name>A0A9X3MT87_9ACTN</name>
<dbReference type="AlphaFoldDB" id="A0A9X3MT87"/>
<reference evidence="1" key="1">
    <citation type="submission" date="2022-10" db="EMBL/GenBank/DDBJ databases">
        <title>The WGS of Solirubrobacter ginsenosidimutans DSM 21036.</title>
        <authorList>
            <person name="Jiang Z."/>
        </authorList>
    </citation>
    <scope>NUCLEOTIDE SEQUENCE</scope>
    <source>
        <strain evidence="1">DSM 21036</strain>
    </source>
</reference>
<gene>
    <name evidence="1" type="ORF">OM076_16960</name>
</gene>
<keyword evidence="2" id="KW-1185">Reference proteome</keyword>
<organism evidence="1 2">
    <name type="scientific">Solirubrobacter ginsenosidimutans</name>
    <dbReference type="NCBI Taxonomy" id="490573"/>
    <lineage>
        <taxon>Bacteria</taxon>
        <taxon>Bacillati</taxon>
        <taxon>Actinomycetota</taxon>
        <taxon>Thermoleophilia</taxon>
        <taxon>Solirubrobacterales</taxon>
        <taxon>Solirubrobacteraceae</taxon>
        <taxon>Solirubrobacter</taxon>
    </lineage>
</organism>
<evidence type="ECO:0000313" key="2">
    <source>
        <dbReference type="Proteomes" id="UP001149140"/>
    </source>
</evidence>
<protein>
    <submittedName>
        <fullName evidence="1">Uncharacterized protein</fullName>
    </submittedName>
</protein>
<accession>A0A9X3MT87</accession>